<dbReference type="RefSeq" id="WP_013561628.1">
    <property type="nucleotide sequence ID" value="NC_014961.1"/>
</dbReference>
<evidence type="ECO:0000313" key="2">
    <source>
        <dbReference type="EMBL" id="ADV64406.1"/>
    </source>
</evidence>
<dbReference type="GeneID" id="10152771"/>
<organism evidence="2 3">
    <name type="scientific">Desulfurococcus mucosus (strain ATCC 35584 / DSM 2162 / JCM 9187 / O7/1)</name>
    <dbReference type="NCBI Taxonomy" id="765177"/>
    <lineage>
        <taxon>Archaea</taxon>
        <taxon>Thermoproteota</taxon>
        <taxon>Thermoprotei</taxon>
        <taxon>Desulfurococcales</taxon>
        <taxon>Desulfurococcaceae</taxon>
        <taxon>Desulfurococcus</taxon>
    </lineage>
</organism>
<name>E8RAJ6_DESM0</name>
<keyword evidence="3" id="KW-1185">Reference proteome</keyword>
<reference evidence="3" key="1">
    <citation type="submission" date="2010-11" db="EMBL/GenBank/DDBJ databases">
        <title>The complete genome of Desulfurococcus mucosus DSM 2162.</title>
        <authorList>
            <consortium name="US DOE Joint Genome Institute (JGI-PGF)"/>
            <person name="Lucas S."/>
            <person name="Copeland A."/>
            <person name="Lapidus A."/>
            <person name="Bruce D."/>
            <person name="Goodwin L."/>
            <person name="Pitluck S."/>
            <person name="Kyrpides N."/>
            <person name="Mavromatis K."/>
            <person name="Pagani I."/>
            <person name="Ivanova N."/>
            <person name="Ovchinnikova G."/>
            <person name="Chertkov O."/>
            <person name="Held B."/>
            <person name="Brettin T."/>
            <person name="Detter J.C."/>
            <person name="Tapia R."/>
            <person name="Han C."/>
            <person name="Land M."/>
            <person name="Hauser L."/>
            <person name="Markowitz V."/>
            <person name="Cheng J.-F."/>
            <person name="Hugenholtz P."/>
            <person name="Woyke T."/>
            <person name="Wu D."/>
            <person name="Wirth R."/>
            <person name="Bilek Y."/>
            <person name="Hader T."/>
            <person name="Klenk H.-P."/>
            <person name="Eisen J.A."/>
        </authorList>
    </citation>
    <scope>NUCLEOTIDE SEQUENCE [LARGE SCALE GENOMIC DNA]</scope>
    <source>
        <strain evidence="3">ATCC 35584 / DSM 2162 / JCM 9187 / O7/1</strain>
    </source>
</reference>
<dbReference type="HOGENOM" id="CLU_176752_0_0_2"/>
<evidence type="ECO:0000256" key="1">
    <source>
        <dbReference type="SAM" id="Coils"/>
    </source>
</evidence>
<dbReference type="KEGG" id="dmu:Desmu_0087"/>
<proteinExistence type="predicted"/>
<dbReference type="EMBL" id="CP002363">
    <property type="protein sequence ID" value="ADV64406.1"/>
    <property type="molecule type" value="Genomic_DNA"/>
</dbReference>
<dbReference type="STRING" id="765177.Desmu_0087"/>
<feature type="coiled-coil region" evidence="1">
    <location>
        <begin position="15"/>
        <end position="75"/>
    </location>
</feature>
<protein>
    <recommendedName>
        <fullName evidence="4">V-type ATP synthase subunit H</fullName>
    </recommendedName>
</protein>
<dbReference type="eggNOG" id="arCOG03363">
    <property type="taxonomic scope" value="Archaea"/>
</dbReference>
<gene>
    <name evidence="2" type="ordered locus">Desmu_0087</name>
</gene>
<evidence type="ECO:0000313" key="3">
    <source>
        <dbReference type="Proteomes" id="UP000001068"/>
    </source>
</evidence>
<sequence>MESIKDIDEAIDNILKEAERKKLVILKEAEKKAAEILGRPIPVEEYRREAEAILAEAVKRRNEILEKARREAEEIAKIPPEKKRKAVEYIVRKVVGL</sequence>
<dbReference type="OrthoDB" id="385285at2157"/>
<keyword evidence="1" id="KW-0175">Coiled coil</keyword>
<accession>E8RAJ6</accession>
<dbReference type="Proteomes" id="UP000001068">
    <property type="component" value="Chromosome"/>
</dbReference>
<reference evidence="2 3" key="2">
    <citation type="journal article" date="2011" name="Stand. Genomic Sci.">
        <title>Complete genome sequence of Desulfurococcus mucosus type strain (O7/1).</title>
        <authorList>
            <person name="Wirth R."/>
            <person name="Chertkov O."/>
            <person name="Held B."/>
            <person name="Lapidus A."/>
            <person name="Nolan M."/>
            <person name="Lucas S."/>
            <person name="Hammon N."/>
            <person name="Deshpande S."/>
            <person name="Cheng J.F."/>
            <person name="Tapia R."/>
            <person name="Han C."/>
            <person name="Goodwin L."/>
            <person name="Pitluck S."/>
            <person name="Liolios K."/>
            <person name="Ioanna P."/>
            <person name="Ivanova N."/>
            <person name="Mavromatis K."/>
            <person name="Mikhailova N."/>
            <person name="Pati A."/>
            <person name="Chen A."/>
            <person name="Palaniappan K."/>
            <person name="Land M."/>
            <person name="Hauser L."/>
            <person name="Chang Y.J."/>
            <person name="Jeffries C.D."/>
            <person name="Bilek Y."/>
            <person name="Hader T."/>
            <person name="Rohde M."/>
            <person name="Spring S."/>
            <person name="Sikorski J."/>
            <person name="Goker M."/>
            <person name="Woyke T."/>
            <person name="Bristow J."/>
            <person name="Eisen J.A."/>
            <person name="Markowitz V."/>
            <person name="Hugenholtz P."/>
            <person name="Kyrpides N.C."/>
            <person name="Klenk H.P."/>
        </authorList>
    </citation>
    <scope>NUCLEOTIDE SEQUENCE [LARGE SCALE GENOMIC DNA]</scope>
    <source>
        <strain evidence="3">ATCC 35584 / DSM 2162 / JCM 9187 / O7/1</strain>
    </source>
</reference>
<dbReference type="AlphaFoldDB" id="E8RAJ6"/>
<evidence type="ECO:0008006" key="4">
    <source>
        <dbReference type="Google" id="ProtNLM"/>
    </source>
</evidence>